<protein>
    <submittedName>
        <fullName evidence="5">SGT1</fullName>
    </submittedName>
</protein>
<dbReference type="RefSeq" id="XP_049180249.1">
    <property type="nucleotide sequence ID" value="XM_049323954.1"/>
</dbReference>
<feature type="region of interest" description="Disordered" evidence="2">
    <location>
        <begin position="268"/>
        <end position="304"/>
    </location>
</feature>
<dbReference type="SUPFAM" id="SSF48452">
    <property type="entry name" value="TPR-like"/>
    <property type="match status" value="1"/>
</dbReference>
<dbReference type="CDD" id="cd06466">
    <property type="entry name" value="p23_CS_SGT1_like"/>
    <property type="match status" value="1"/>
</dbReference>
<dbReference type="SUPFAM" id="SSF49764">
    <property type="entry name" value="HSP20-like chaperones"/>
    <property type="match status" value="1"/>
</dbReference>
<feature type="domain" description="SGS" evidence="3">
    <location>
        <begin position="300"/>
        <end position="383"/>
    </location>
</feature>
<dbReference type="PROSITE" id="PS51048">
    <property type="entry name" value="SGS"/>
    <property type="match status" value="1"/>
</dbReference>
<keyword evidence="6" id="KW-1185">Reference proteome</keyword>
<dbReference type="PROSITE" id="PS51203">
    <property type="entry name" value="CS"/>
    <property type="match status" value="1"/>
</dbReference>
<comment type="similarity">
    <text evidence="1">Belongs to the SGT1 family.</text>
</comment>
<dbReference type="Pfam" id="PF13181">
    <property type="entry name" value="TPR_8"/>
    <property type="match status" value="1"/>
</dbReference>
<dbReference type="GeneID" id="73380313"/>
<dbReference type="Gene3D" id="1.25.40.10">
    <property type="entry name" value="Tetratricopeptide repeat domain"/>
    <property type="match status" value="1"/>
</dbReference>
<dbReference type="InterPro" id="IPR011990">
    <property type="entry name" value="TPR-like_helical_dom_sf"/>
</dbReference>
<dbReference type="Pfam" id="PF04969">
    <property type="entry name" value="CS"/>
    <property type="match status" value="1"/>
</dbReference>
<dbReference type="AlphaFoldDB" id="A0AAI9SWP6"/>
<dbReference type="InterPro" id="IPR007052">
    <property type="entry name" value="CS_dom"/>
</dbReference>
<evidence type="ECO:0000256" key="1">
    <source>
        <dbReference type="ARBA" id="ARBA00008509"/>
    </source>
</evidence>
<dbReference type="SMART" id="SM00028">
    <property type="entry name" value="TPR"/>
    <property type="match status" value="2"/>
</dbReference>
<dbReference type="Proteomes" id="UP001202479">
    <property type="component" value="Unassembled WGS sequence"/>
</dbReference>
<dbReference type="InterPro" id="IPR019734">
    <property type="entry name" value="TPR_rpt"/>
</dbReference>
<evidence type="ECO:0000259" key="3">
    <source>
        <dbReference type="PROSITE" id="PS51048"/>
    </source>
</evidence>
<feature type="compositionally biased region" description="Acidic residues" evidence="2">
    <location>
        <begin position="136"/>
        <end position="151"/>
    </location>
</feature>
<accession>A0AAI9SWP6</accession>
<dbReference type="InterPro" id="IPR044563">
    <property type="entry name" value="Sgt1-like"/>
</dbReference>
<comment type="caution">
    <text evidence="5">The sequence shown here is derived from an EMBL/GenBank/DDBJ whole genome shotgun (WGS) entry which is preliminary data.</text>
</comment>
<evidence type="ECO:0000259" key="4">
    <source>
        <dbReference type="PROSITE" id="PS51203"/>
    </source>
</evidence>
<evidence type="ECO:0000313" key="5">
    <source>
        <dbReference type="EMBL" id="KAI3404504.2"/>
    </source>
</evidence>
<dbReference type="Gene3D" id="2.60.40.790">
    <property type="match status" value="1"/>
</dbReference>
<dbReference type="GO" id="GO:0051087">
    <property type="term" value="F:protein-folding chaperone binding"/>
    <property type="evidence" value="ECO:0007669"/>
    <property type="project" value="InterPro"/>
</dbReference>
<evidence type="ECO:0000256" key="2">
    <source>
        <dbReference type="SAM" id="MobiDB-lite"/>
    </source>
</evidence>
<dbReference type="InterPro" id="IPR007699">
    <property type="entry name" value="SGS_dom"/>
</dbReference>
<feature type="region of interest" description="Disordered" evidence="2">
    <location>
        <begin position="130"/>
        <end position="169"/>
    </location>
</feature>
<dbReference type="InterPro" id="IPR008978">
    <property type="entry name" value="HSP20-like_chaperone"/>
</dbReference>
<dbReference type="PANTHER" id="PTHR45862">
    <property type="entry name" value="PROTEIN SGT1 HOMOLOG"/>
    <property type="match status" value="1"/>
</dbReference>
<feature type="region of interest" description="Disordered" evidence="2">
    <location>
        <begin position="363"/>
        <end position="383"/>
    </location>
</feature>
<evidence type="ECO:0000313" key="6">
    <source>
        <dbReference type="Proteomes" id="UP001202479"/>
    </source>
</evidence>
<dbReference type="Pfam" id="PF05002">
    <property type="entry name" value="SGS"/>
    <property type="match status" value="1"/>
</dbReference>
<organism evidence="5 6">
    <name type="scientific">Candida oxycetoniae</name>
    <dbReference type="NCBI Taxonomy" id="497107"/>
    <lineage>
        <taxon>Eukaryota</taxon>
        <taxon>Fungi</taxon>
        <taxon>Dikarya</taxon>
        <taxon>Ascomycota</taxon>
        <taxon>Saccharomycotina</taxon>
        <taxon>Pichiomycetes</taxon>
        <taxon>Debaryomycetaceae</taxon>
        <taxon>Candida/Lodderomyces clade</taxon>
        <taxon>Candida</taxon>
    </lineage>
</organism>
<sequence length="383" mass="43592">MAVSQSIKHGDDAIKDKDFLGAIQYYTQAIKESPQAFQAFVKRSVAYMKLKNLDLAKKDISTAFTIANERGRRSDIGLCYFRLALIYYQEKKLKLALSQLNKAIEYDCKESTVKMWKDKCEYDLKTHPEWDIGGEGNDDGNNGDDDDDDDGIGIGMNLEEEQKNEVVPQKSSNIEEMNKIAPMSVKIREDWYQSSDEVIITIYAKNVEEDKLKVQFDKDSLSVSFPSATGSEYHYDLDPLYGEIQVSDSKYKIYSTKLEITLKKRNPGKWPALEKGNGNESSNTKSIGEGKEQSINGAPAYPSSAKKKINWDNFQVEEDKGDSEPNQFFQKIFQDMDDDSRRAMMKSYIQSNGTVLTTSWEEARDKEFETSPPEGMIAKKWGQ</sequence>
<reference evidence="5" key="1">
    <citation type="journal article" date="2022" name="DNA Res.">
        <title>Genome analysis of five recently described species of the CUG-Ser clade uncovers Candida theae as a new hybrid lineage with pathogenic potential in the Candida parapsilosis species complex.</title>
        <authorList>
            <person name="Mixao V."/>
            <person name="Del Olmo V."/>
            <person name="Hegedusova E."/>
            <person name="Saus E."/>
            <person name="Pryszcz L."/>
            <person name="Cillingova A."/>
            <person name="Nosek J."/>
            <person name="Gabaldon T."/>
        </authorList>
    </citation>
    <scope>NUCLEOTIDE SEQUENCE</scope>
    <source>
        <strain evidence="5">CBS 10844</strain>
    </source>
</reference>
<feature type="domain" description="CS" evidence="4">
    <location>
        <begin position="184"/>
        <end position="274"/>
    </location>
</feature>
<proteinExistence type="inferred from homology"/>
<name>A0AAI9SWP6_9ASCO</name>
<dbReference type="EMBL" id="JAHUZD010000095">
    <property type="protein sequence ID" value="KAI3404504.2"/>
    <property type="molecule type" value="Genomic_DNA"/>
</dbReference>
<gene>
    <name evidence="5" type="ORF">KGF56_002696</name>
</gene>